<feature type="transmembrane region" description="Helical" evidence="9">
    <location>
        <begin position="64"/>
        <end position="97"/>
    </location>
</feature>
<dbReference type="OrthoDB" id="9785113at2"/>
<comment type="similarity">
    <text evidence="2 10">Belongs to the binding-protein-dependent transport system permease family. CysTW subfamily.</text>
</comment>
<evidence type="ECO:0000256" key="3">
    <source>
        <dbReference type="ARBA" id="ARBA00022448"/>
    </source>
</evidence>
<dbReference type="InterPro" id="IPR000515">
    <property type="entry name" value="MetI-like"/>
</dbReference>
<evidence type="ECO:0000256" key="6">
    <source>
        <dbReference type="ARBA" id="ARBA00022692"/>
    </source>
</evidence>
<evidence type="ECO:0000259" key="11">
    <source>
        <dbReference type="PROSITE" id="PS50928"/>
    </source>
</evidence>
<dbReference type="RefSeq" id="WP_146579367.1">
    <property type="nucleotide sequence ID" value="NZ_SJPM01000009.1"/>
</dbReference>
<comment type="function">
    <text evidence="10">Part of the binding-protein-dependent transport system for phosphate; probably responsible for the translocation of the substrate across the membrane.</text>
</comment>
<feature type="transmembrane region" description="Helical" evidence="9">
    <location>
        <begin position="109"/>
        <end position="133"/>
    </location>
</feature>
<feature type="transmembrane region" description="Helical" evidence="9">
    <location>
        <begin position="139"/>
        <end position="160"/>
    </location>
</feature>
<feature type="domain" description="ABC transmembrane type-1" evidence="11">
    <location>
        <begin position="68"/>
        <end position="275"/>
    </location>
</feature>
<sequence length="286" mass="30195">MSRTVRSDWILTVLTRSLAIVSAAIILLILSFLLRESLPALRQLGIVRFVTDVSWHPLSGQFNFMPMVVATLVTSLGAIVIAAPLGIASAVFTHFYAPSKLAVWYRRLIELLAGIPSVVFGLWGLVVLAPIVANLGGSGQNLFTATVVLGLMVLPTVALLSDSAIASVPREWIQGAAALGMQRSAIVGQIVLPGAKRGIGSGIILALTRALGETMAVLMLAGNIVEMPTSLLSPGRTLNANIALELGYASSAHRSVLFVSGLMLMLVVATIVIAVSRRQRTTHDGE</sequence>
<evidence type="ECO:0000256" key="1">
    <source>
        <dbReference type="ARBA" id="ARBA00004651"/>
    </source>
</evidence>
<keyword evidence="7 9" id="KW-1133">Transmembrane helix</keyword>
<keyword evidence="3 9" id="KW-0813">Transport</keyword>
<keyword evidence="5 10" id="KW-0592">Phosphate transport</keyword>
<keyword evidence="4 10" id="KW-1003">Cell membrane</keyword>
<comment type="caution">
    <text evidence="12">The sequence shown here is derived from an EMBL/GenBank/DDBJ whole genome shotgun (WGS) entry which is preliminary data.</text>
</comment>
<dbReference type="NCBIfam" id="TIGR02138">
    <property type="entry name" value="phosphate_pstC"/>
    <property type="match status" value="1"/>
</dbReference>
<keyword evidence="13" id="KW-1185">Reference proteome</keyword>
<comment type="subcellular location">
    <subcellularLocation>
        <location evidence="1 9">Cell membrane</location>
        <topology evidence="1 9">Multi-pass membrane protein</topology>
    </subcellularLocation>
</comment>
<dbReference type="GO" id="GO:0005886">
    <property type="term" value="C:plasma membrane"/>
    <property type="evidence" value="ECO:0007669"/>
    <property type="project" value="UniProtKB-SubCell"/>
</dbReference>
<dbReference type="Pfam" id="PF00528">
    <property type="entry name" value="BPD_transp_1"/>
    <property type="match status" value="1"/>
</dbReference>
<evidence type="ECO:0000256" key="9">
    <source>
        <dbReference type="RuleBase" id="RU363032"/>
    </source>
</evidence>
<dbReference type="PANTHER" id="PTHR30425:SF1">
    <property type="entry name" value="PHOSPHATE TRANSPORT SYSTEM PERMEASE PROTEIN PSTC"/>
    <property type="match status" value="1"/>
</dbReference>
<dbReference type="EMBL" id="SJPM01000009">
    <property type="protein sequence ID" value="TWT93539.1"/>
    <property type="molecule type" value="Genomic_DNA"/>
</dbReference>
<dbReference type="CDD" id="cd06261">
    <property type="entry name" value="TM_PBP2"/>
    <property type="match status" value="1"/>
</dbReference>
<feature type="transmembrane region" description="Helical" evidence="9">
    <location>
        <begin position="203"/>
        <end position="225"/>
    </location>
</feature>
<proteinExistence type="inferred from homology"/>
<evidence type="ECO:0000256" key="8">
    <source>
        <dbReference type="ARBA" id="ARBA00023136"/>
    </source>
</evidence>
<reference evidence="12 13" key="1">
    <citation type="submission" date="2019-02" db="EMBL/GenBank/DDBJ databases">
        <title>Deep-cultivation of Planctomycetes and their phenomic and genomic characterization uncovers novel biology.</title>
        <authorList>
            <person name="Wiegand S."/>
            <person name="Jogler M."/>
            <person name="Boedeker C."/>
            <person name="Pinto D."/>
            <person name="Vollmers J."/>
            <person name="Rivas-Marin E."/>
            <person name="Kohn T."/>
            <person name="Peeters S.H."/>
            <person name="Heuer A."/>
            <person name="Rast P."/>
            <person name="Oberbeckmann S."/>
            <person name="Bunk B."/>
            <person name="Jeske O."/>
            <person name="Meyerdierks A."/>
            <person name="Storesund J.E."/>
            <person name="Kallscheuer N."/>
            <person name="Luecker S."/>
            <person name="Lage O.M."/>
            <person name="Pohl T."/>
            <person name="Merkel B.J."/>
            <person name="Hornburger P."/>
            <person name="Mueller R.-W."/>
            <person name="Bruemmer F."/>
            <person name="Labrenz M."/>
            <person name="Spormann A.M."/>
            <person name="Op Den Camp H."/>
            <person name="Overmann J."/>
            <person name="Amann R."/>
            <person name="Jetten M.S.M."/>
            <person name="Mascher T."/>
            <person name="Medema M.H."/>
            <person name="Devos D.P."/>
            <person name="Kaster A.-K."/>
            <person name="Ovreas L."/>
            <person name="Rohde M."/>
            <person name="Galperin M.Y."/>
            <person name="Jogler C."/>
        </authorList>
    </citation>
    <scope>NUCLEOTIDE SEQUENCE [LARGE SCALE GENOMIC DNA]</scope>
    <source>
        <strain evidence="12 13">Pla100</strain>
    </source>
</reference>
<dbReference type="InterPro" id="IPR035906">
    <property type="entry name" value="MetI-like_sf"/>
</dbReference>
<dbReference type="AlphaFoldDB" id="A0A5C6A1V8"/>
<feature type="transmembrane region" description="Helical" evidence="9">
    <location>
        <begin position="256"/>
        <end position="275"/>
    </location>
</feature>
<organism evidence="12 13">
    <name type="scientific">Neorhodopirellula pilleata</name>
    <dbReference type="NCBI Taxonomy" id="2714738"/>
    <lineage>
        <taxon>Bacteria</taxon>
        <taxon>Pseudomonadati</taxon>
        <taxon>Planctomycetota</taxon>
        <taxon>Planctomycetia</taxon>
        <taxon>Pirellulales</taxon>
        <taxon>Pirellulaceae</taxon>
        <taxon>Neorhodopirellula</taxon>
    </lineage>
</organism>
<dbReference type="Proteomes" id="UP000316213">
    <property type="component" value="Unassembled WGS sequence"/>
</dbReference>
<protein>
    <recommendedName>
        <fullName evidence="10">Phosphate transport system permease protein</fullName>
    </recommendedName>
</protein>
<dbReference type="GO" id="GO:0005315">
    <property type="term" value="F:phosphate transmembrane transporter activity"/>
    <property type="evidence" value="ECO:0007669"/>
    <property type="project" value="InterPro"/>
</dbReference>
<keyword evidence="6 9" id="KW-0812">Transmembrane</keyword>
<dbReference type="Gene3D" id="1.10.3720.10">
    <property type="entry name" value="MetI-like"/>
    <property type="match status" value="1"/>
</dbReference>
<dbReference type="InterPro" id="IPR051124">
    <property type="entry name" value="Phosphate_Transport_Permease"/>
</dbReference>
<accession>A0A5C6A1V8</accession>
<dbReference type="InterPro" id="IPR011864">
    <property type="entry name" value="Phosphate_PstC"/>
</dbReference>
<dbReference type="PROSITE" id="PS50928">
    <property type="entry name" value="ABC_TM1"/>
    <property type="match status" value="1"/>
</dbReference>
<evidence type="ECO:0000256" key="2">
    <source>
        <dbReference type="ARBA" id="ARBA00007069"/>
    </source>
</evidence>
<evidence type="ECO:0000256" key="4">
    <source>
        <dbReference type="ARBA" id="ARBA00022475"/>
    </source>
</evidence>
<dbReference type="PANTHER" id="PTHR30425">
    <property type="entry name" value="PHOSPHATE TRANSPORT SYSTEM PERMEASE PROTEIN PST"/>
    <property type="match status" value="1"/>
</dbReference>
<evidence type="ECO:0000313" key="13">
    <source>
        <dbReference type="Proteomes" id="UP000316213"/>
    </source>
</evidence>
<evidence type="ECO:0000313" key="12">
    <source>
        <dbReference type="EMBL" id="TWT93539.1"/>
    </source>
</evidence>
<gene>
    <name evidence="12" type="primary">pstC_1</name>
    <name evidence="12" type="ORF">Pla100_40570</name>
</gene>
<evidence type="ECO:0000256" key="5">
    <source>
        <dbReference type="ARBA" id="ARBA00022592"/>
    </source>
</evidence>
<evidence type="ECO:0000256" key="10">
    <source>
        <dbReference type="RuleBase" id="RU363054"/>
    </source>
</evidence>
<name>A0A5C6A1V8_9BACT</name>
<dbReference type="GO" id="GO:0006817">
    <property type="term" value="P:phosphate ion transport"/>
    <property type="evidence" value="ECO:0007669"/>
    <property type="project" value="UniProtKB-KW"/>
</dbReference>
<keyword evidence="8 9" id="KW-0472">Membrane</keyword>
<evidence type="ECO:0000256" key="7">
    <source>
        <dbReference type="ARBA" id="ARBA00022989"/>
    </source>
</evidence>
<dbReference type="SUPFAM" id="SSF161098">
    <property type="entry name" value="MetI-like"/>
    <property type="match status" value="1"/>
</dbReference>
<feature type="transmembrane region" description="Helical" evidence="9">
    <location>
        <begin position="9"/>
        <end position="34"/>
    </location>
</feature>